<sequence length="150" mass="16520">MKHYYLLLLGGLLTSCFDKEEVPPSRTQLLTASPWAMTSYVDDTNGQNPLQRFQSCDQDDSFRFDTGGTYIEERGSLRCTNETAGPTSLGRWTAKDDVDSLTVTGVAGDGLILRTKWKVTELTTSSLTLSRRTVSSTGVARTSTVQLVKK</sequence>
<accession>A0A8T9Q9H5</accession>
<evidence type="ECO:0008006" key="3">
    <source>
        <dbReference type="Google" id="ProtNLM"/>
    </source>
</evidence>
<dbReference type="AlphaFoldDB" id="A0A8T9Q9H5"/>
<evidence type="ECO:0000313" key="1">
    <source>
        <dbReference type="EMBL" id="UOQ73632.1"/>
    </source>
</evidence>
<organism evidence="1 2">
    <name type="scientific">Hymenobacter cellulosilyticus</name>
    <dbReference type="NCBI Taxonomy" id="2932248"/>
    <lineage>
        <taxon>Bacteria</taxon>
        <taxon>Pseudomonadati</taxon>
        <taxon>Bacteroidota</taxon>
        <taxon>Cytophagia</taxon>
        <taxon>Cytophagales</taxon>
        <taxon>Hymenobacteraceae</taxon>
        <taxon>Hymenobacter</taxon>
    </lineage>
</organism>
<keyword evidence="2" id="KW-1185">Reference proteome</keyword>
<gene>
    <name evidence="1" type="ORF">MUN79_06815</name>
</gene>
<evidence type="ECO:0000313" key="2">
    <source>
        <dbReference type="Proteomes" id="UP000831796"/>
    </source>
</evidence>
<reference evidence="1" key="1">
    <citation type="submission" date="2022-04" db="EMBL/GenBank/DDBJ databases">
        <title>Hymenobacter sp. isolated from the air.</title>
        <authorList>
            <person name="Won M."/>
            <person name="Lee C.-M."/>
            <person name="Woen H.-Y."/>
            <person name="Kwon S.-W."/>
        </authorList>
    </citation>
    <scope>NUCLEOTIDE SEQUENCE</scope>
    <source>
        <strain evidence="1">5116S-3</strain>
    </source>
</reference>
<dbReference type="Proteomes" id="UP000831796">
    <property type="component" value="Chromosome"/>
</dbReference>
<dbReference type="PROSITE" id="PS51257">
    <property type="entry name" value="PROKAR_LIPOPROTEIN"/>
    <property type="match status" value="1"/>
</dbReference>
<protein>
    <recommendedName>
        <fullName evidence="3">Lipocalin-like domain-containing protein</fullName>
    </recommendedName>
</protein>
<dbReference type="RefSeq" id="WP_244676983.1">
    <property type="nucleotide sequence ID" value="NZ_CP095046.1"/>
</dbReference>
<dbReference type="KEGG" id="hcu:MUN79_06815"/>
<dbReference type="EMBL" id="CP095046">
    <property type="protein sequence ID" value="UOQ73632.1"/>
    <property type="molecule type" value="Genomic_DNA"/>
</dbReference>
<name>A0A8T9Q9H5_9BACT</name>
<proteinExistence type="predicted"/>